<name>A0A2S7DNR1_9XANT</name>
<gene>
    <name evidence="5" type="primary">icmH</name>
    <name evidence="5" type="ORF">K6978_18615</name>
    <name evidence="4" type="ORF">XcuCFBP2542_14295</name>
</gene>
<dbReference type="InterPro" id="IPR006665">
    <property type="entry name" value="OmpA-like"/>
</dbReference>
<dbReference type="Pfam" id="PF09850">
    <property type="entry name" value="DotU"/>
    <property type="match status" value="1"/>
</dbReference>
<keyword evidence="7" id="KW-1185">Reference proteome</keyword>
<dbReference type="InterPro" id="IPR038522">
    <property type="entry name" value="T4/T6SS_DotU_sf"/>
</dbReference>
<protein>
    <submittedName>
        <fullName evidence="5">Type IVB secretion system protein IcmH/DotU</fullName>
    </submittedName>
</protein>
<dbReference type="Pfam" id="PF00691">
    <property type="entry name" value="OmpA"/>
    <property type="match status" value="1"/>
</dbReference>
<sequence>MSHPLAERDPIAAAPLPAEAIAAEDTDISELLGRSVNPLVQAATPLLLLAVQLRHSAQLPDVARLREQVMAQIRRFEQRARQGGAPVEAITAARYVLCALLDEAVLNAPWGERSGWSQKTLLVVFHSESYGGAKFFQILERLCADVRRHLDLIELMYLCLALGFAGRYQIEAGGLARLGEIQDDLYRRIRAERGPAPDSLAPRWRGVEDRRRLGRFLPLWAAALLGLSVLVVAFVWFQTRLSTLAAPISAQAAQWGLAPATPPDASPLPPPPLRLKQLLAAPEGEGLLQVDEQPDGQTRVRLSSAAMFASGGVDVEPDQRGLIAQVAAAIDQLPGRVIVVGHTDDVPVRSLRFADNYALSAARAQAVAQLLRAQLATPGRVEALGAGDSQPLVRPPHLPANRARNRRVDILFQPGE</sequence>
<dbReference type="InterPro" id="IPR017732">
    <property type="entry name" value="T4/T6SS_DotU"/>
</dbReference>
<feature type="transmembrane region" description="Helical" evidence="2">
    <location>
        <begin position="217"/>
        <end position="237"/>
    </location>
</feature>
<dbReference type="CDD" id="cd07185">
    <property type="entry name" value="OmpA_C-like"/>
    <property type="match status" value="1"/>
</dbReference>
<evidence type="ECO:0000313" key="4">
    <source>
        <dbReference type="EMBL" id="PPU75472.1"/>
    </source>
</evidence>
<evidence type="ECO:0000256" key="2">
    <source>
        <dbReference type="SAM" id="Phobius"/>
    </source>
</evidence>
<dbReference type="Gene3D" id="3.30.1330.60">
    <property type="entry name" value="OmpA-like domain"/>
    <property type="match status" value="1"/>
</dbReference>
<feature type="domain" description="OmpA-like" evidence="3">
    <location>
        <begin position="295"/>
        <end position="416"/>
    </location>
</feature>
<dbReference type="Gene3D" id="1.25.40.590">
    <property type="entry name" value="Type IV / VI secretion system, DotU"/>
    <property type="match status" value="1"/>
</dbReference>
<dbReference type="AlphaFoldDB" id="A0A2S7DNR1"/>
<dbReference type="PANTHER" id="PTHR38033">
    <property type="entry name" value="MEMBRANE PROTEIN-RELATED"/>
    <property type="match status" value="1"/>
</dbReference>
<keyword evidence="2" id="KW-1133">Transmembrane helix</keyword>
<reference evidence="5 7" key="2">
    <citation type="submission" date="2021-08" db="EMBL/GenBank/DDBJ databases">
        <title>Genome sequences of Xanthomonas cucurbitae isolates from 5 Midwestern US states.</title>
        <authorList>
            <person name="Hind S.R."/>
        </authorList>
    </citation>
    <scope>NUCLEOTIDE SEQUENCE [LARGE SCALE GENOMIC DNA]</scope>
    <source>
        <strain evidence="5 7">OH_261</strain>
    </source>
</reference>
<evidence type="ECO:0000313" key="7">
    <source>
        <dbReference type="Proteomes" id="UP001214201"/>
    </source>
</evidence>
<keyword evidence="2" id="KW-0812">Transmembrane</keyword>
<dbReference type="EMBL" id="MDED01000027">
    <property type="protein sequence ID" value="PPU75472.1"/>
    <property type="molecule type" value="Genomic_DNA"/>
</dbReference>
<dbReference type="NCBIfam" id="TIGR03349">
    <property type="entry name" value="IV_VI_DotU"/>
    <property type="match status" value="1"/>
</dbReference>
<dbReference type="Proteomes" id="UP000239561">
    <property type="component" value="Unassembled WGS sequence"/>
</dbReference>
<dbReference type="SUPFAM" id="SSF103088">
    <property type="entry name" value="OmpA-like"/>
    <property type="match status" value="1"/>
</dbReference>
<dbReference type="Proteomes" id="UP001214201">
    <property type="component" value="Chromosome"/>
</dbReference>
<evidence type="ECO:0000313" key="5">
    <source>
        <dbReference type="EMBL" id="WDM71331.1"/>
    </source>
</evidence>
<organism evidence="4 6">
    <name type="scientific">Xanthomonas cucurbitae</name>
    <dbReference type="NCBI Taxonomy" id="56453"/>
    <lineage>
        <taxon>Bacteria</taxon>
        <taxon>Pseudomonadati</taxon>
        <taxon>Pseudomonadota</taxon>
        <taxon>Gammaproteobacteria</taxon>
        <taxon>Lysobacterales</taxon>
        <taxon>Lysobacteraceae</taxon>
        <taxon>Xanthomonas</taxon>
    </lineage>
</organism>
<reference evidence="4 6" key="1">
    <citation type="submission" date="2016-08" db="EMBL/GenBank/DDBJ databases">
        <authorList>
            <person name="Seilhamer J.J."/>
        </authorList>
    </citation>
    <scope>NUCLEOTIDE SEQUENCE [LARGE SCALE GENOMIC DNA]</scope>
    <source>
        <strain evidence="4 6">CFBP2542</strain>
    </source>
</reference>
<accession>A0A2S7DNR1</accession>
<dbReference type="InterPro" id="IPR036737">
    <property type="entry name" value="OmpA-like_sf"/>
</dbReference>
<dbReference type="NCBIfam" id="NF038228">
    <property type="entry name" value="IcmH_DotU_IVB"/>
    <property type="match status" value="1"/>
</dbReference>
<evidence type="ECO:0000259" key="3">
    <source>
        <dbReference type="PROSITE" id="PS51123"/>
    </source>
</evidence>
<evidence type="ECO:0000313" key="6">
    <source>
        <dbReference type="Proteomes" id="UP000239561"/>
    </source>
</evidence>
<proteinExistence type="predicted"/>
<keyword evidence="1 2" id="KW-0472">Membrane</keyword>
<dbReference type="GO" id="GO:0016020">
    <property type="term" value="C:membrane"/>
    <property type="evidence" value="ECO:0007669"/>
    <property type="project" value="UniProtKB-UniRule"/>
</dbReference>
<evidence type="ECO:0000256" key="1">
    <source>
        <dbReference type="PROSITE-ProRule" id="PRU00473"/>
    </source>
</evidence>
<dbReference type="EMBL" id="CP082214">
    <property type="protein sequence ID" value="WDM71331.1"/>
    <property type="molecule type" value="Genomic_DNA"/>
</dbReference>
<dbReference type="PANTHER" id="PTHR38033:SF1">
    <property type="entry name" value="DOTU FAMILY TYPE IV_VI SECRETION SYSTEM PROTEIN"/>
    <property type="match status" value="1"/>
</dbReference>
<dbReference type="PROSITE" id="PS51123">
    <property type="entry name" value="OMPA_2"/>
    <property type="match status" value="1"/>
</dbReference>